<dbReference type="FunFam" id="2.10.25.140:FF:000002">
    <property type="entry name" value="Delta-like protein"/>
    <property type="match status" value="1"/>
</dbReference>
<feature type="disulfide bond" evidence="5">
    <location>
        <begin position="905"/>
        <end position="914"/>
    </location>
</feature>
<name>A0AAU9W1C1_9CNID</name>
<dbReference type="GO" id="GO:0005044">
    <property type="term" value="F:scavenger receptor activity"/>
    <property type="evidence" value="ECO:0007669"/>
    <property type="project" value="InterPro"/>
</dbReference>
<keyword evidence="3 6" id="KW-0677">Repeat</keyword>
<dbReference type="InterPro" id="IPR000742">
    <property type="entry name" value="EGF"/>
</dbReference>
<evidence type="ECO:0000256" key="7">
    <source>
        <dbReference type="SAM" id="SignalP"/>
    </source>
</evidence>
<evidence type="ECO:0000256" key="3">
    <source>
        <dbReference type="ARBA" id="ARBA00022737"/>
    </source>
</evidence>
<keyword evidence="1 6" id="KW-0217">Developmental protein</keyword>
<evidence type="ECO:0000256" key="4">
    <source>
        <dbReference type="ARBA" id="ARBA00023157"/>
    </source>
</evidence>
<feature type="disulfide bond" evidence="5">
    <location>
        <begin position="227"/>
        <end position="236"/>
    </location>
</feature>
<keyword evidence="6" id="KW-1133">Transmembrane helix</keyword>
<feature type="domain" description="DSL" evidence="8">
    <location>
        <begin position="672"/>
        <end position="716"/>
    </location>
</feature>
<feature type="disulfide bond" evidence="5">
    <location>
        <begin position="308"/>
        <end position="317"/>
    </location>
</feature>
<dbReference type="GO" id="GO:0007154">
    <property type="term" value="P:cell communication"/>
    <property type="evidence" value="ECO:0007669"/>
    <property type="project" value="InterPro"/>
</dbReference>
<dbReference type="Pfam" id="PF01414">
    <property type="entry name" value="DSL"/>
    <property type="match status" value="8"/>
</dbReference>
<feature type="disulfide bond" evidence="5">
    <location>
        <begin position="273"/>
        <end position="282"/>
    </location>
</feature>
<dbReference type="FunFam" id="2.10.25.140:FF:000001">
    <property type="entry name" value="Delta-like protein"/>
    <property type="match status" value="2"/>
</dbReference>
<feature type="disulfide bond" evidence="5">
    <location>
        <begin position="687"/>
        <end position="699"/>
    </location>
</feature>
<feature type="disulfide bond" evidence="5">
    <location>
        <begin position="261"/>
        <end position="270"/>
    </location>
</feature>
<feature type="domain" description="DSL" evidence="8">
    <location>
        <begin position="225"/>
        <end position="270"/>
    </location>
</feature>
<comment type="function">
    <text evidence="6">Putative Notch ligand involved in the mediation of Notch signaling.</text>
</comment>
<dbReference type="SMART" id="SM00181">
    <property type="entry name" value="EGF"/>
    <property type="match status" value="7"/>
</dbReference>
<sequence length="920" mass="103947">MKLLPLLSAAAMMLFFVISCEGSGRVVVTLKYYKNPSHRTYEFKCCDAGLFGCSGGCEAYFKICMTKSASANTHSCNMGTTQTAVIGNRDDHRLNLRKEFAFTSLQEFVNLKVQVWDHDKILKDDLVETFFSSNKPWLPNHGHQKKTIRHKSRVVQLTLDLEVYCNKNYYGPHCTKQCVPGKTYTCGLLGEKVCRANWYGKSCTVECIPRDDWRGHYTCDKMGKKVCRSSYYGESCTRWCAPRDDPRDGHFNCDRQGNKICLPRWEGPSCKRCVKNWFGPGCSTYCVPQDSYELGHYKCSQSDGTKQCLPWWFGSDCKAHCTPHDDDDNGHYSCARDGNKSCHDGWHGENCTVFCIPQDDDIRGHYTCDEEGSKVCLNGYRSPDCMDCLLGRYGANCSLSCLVNDTYGFQQGYIYCSDDGVKQCKKWWHGPECLQYCVPHDDNEHGHYTCAPGDGSKVCRPGWEGLSSVGGDENETVLTYSPFAKGNIESGCGSLWQFHYKFNFLSQIVQFVIKFIYYAVAPPSEGTGRAIVTLRKYTNPSHRLSNGKCCDHRFLNVGRCRPCDAYFKLCVSQAVSGSSSNSCNIGRSQTGVVGDDDNHVLNIRRTFSFESFKGAITVGVEVWDKDKFTSNDYVGFPSITLWSVTPGLYLDPLRRSLTLKSRYVTMKLDLELYCDKDYYGPSCSVNCVPRDDSSGHYTCDNLGNKICLQHWEGPSCNRCESNWFGPRCSAICVPQDNDVQGHYKCSQSDGTKQCLPWWFGSDCKAHCIPHDDDDNGHYSCARDGKKTCHDGWHGENCTVFCIPQDDDIRGHYTCDEEGSKVCLNGYRSPDCMDCLLGWYGVDCSLSCLVNDTYGFQQGYIYCSDDGVKQCKKWWHGPECLQYCVPHDDNEHGHYTCEPRDGSKVCRPGWEGLSCLNRKKN</sequence>
<feature type="chain" id="PRO_5043874549" description="Delta-like protein" evidence="7">
    <location>
        <begin position="23"/>
        <end position="920"/>
    </location>
</feature>
<dbReference type="InterPro" id="IPR042635">
    <property type="entry name" value="MEGF10/SREC1/2-like"/>
</dbReference>
<dbReference type="GO" id="GO:0016020">
    <property type="term" value="C:membrane"/>
    <property type="evidence" value="ECO:0007669"/>
    <property type="project" value="UniProtKB-SubCell"/>
</dbReference>
<dbReference type="InterPro" id="IPR001774">
    <property type="entry name" value="DSL"/>
</dbReference>
<feature type="disulfide bond" evidence="5">
    <location>
        <begin position="674"/>
        <end position="683"/>
    </location>
</feature>
<feature type="disulfide bond" evidence="5">
    <location>
        <begin position="342"/>
        <end position="351"/>
    </location>
</feature>
<dbReference type="PROSITE" id="PS51051">
    <property type="entry name" value="DSL"/>
    <property type="match status" value="7"/>
</dbReference>
<feature type="disulfide bond" evidence="5">
    <location>
        <begin position="822"/>
        <end position="831"/>
    </location>
</feature>
<dbReference type="EMBL" id="CALNXJ010000006">
    <property type="protein sequence ID" value="CAH3042216.1"/>
    <property type="molecule type" value="Genomic_DNA"/>
</dbReference>
<dbReference type="PANTHER" id="PTHR24043">
    <property type="entry name" value="SCAVENGER RECEPTOR CLASS F"/>
    <property type="match status" value="1"/>
</dbReference>
<dbReference type="InterPro" id="IPR035892">
    <property type="entry name" value="C2_domain_sf"/>
</dbReference>
<comment type="caution">
    <text evidence="5">Lacks conserved residue(s) required for the propagation of feature annotation.</text>
</comment>
<accession>A0AAU9W1C1</accession>
<feature type="domain" description="DSL" evidence="8">
    <location>
        <begin position="868"/>
        <end position="914"/>
    </location>
</feature>
<feature type="domain" description="DSL" evidence="8">
    <location>
        <begin position="786"/>
        <end position="831"/>
    </location>
</feature>
<dbReference type="PANTHER" id="PTHR24043:SF12">
    <property type="entry name" value="DELTA-LIKE PROTEIN"/>
    <property type="match status" value="1"/>
</dbReference>
<dbReference type="Gene3D" id="2.60.40.3510">
    <property type="match status" value="2"/>
</dbReference>
<dbReference type="InterPro" id="IPR000008">
    <property type="entry name" value="C2_dom"/>
</dbReference>
<keyword evidence="2 6" id="KW-0245">EGF-like domain</keyword>
<keyword evidence="4 5" id="KW-1015">Disulfide bond</keyword>
<reference evidence="9 10" key="1">
    <citation type="submission" date="2022-05" db="EMBL/GenBank/DDBJ databases">
        <authorList>
            <consortium name="Genoscope - CEA"/>
            <person name="William W."/>
        </authorList>
    </citation>
    <scope>NUCLEOTIDE SEQUENCE [LARGE SCALE GENOMIC DNA]</scope>
</reference>
<proteinExistence type="predicted"/>
<dbReference type="Proteomes" id="UP001159428">
    <property type="component" value="Unassembled WGS sequence"/>
</dbReference>
<dbReference type="PROSITE" id="PS51257">
    <property type="entry name" value="PROKAR_LIPOPROTEIN"/>
    <property type="match status" value="1"/>
</dbReference>
<keyword evidence="10" id="KW-1185">Reference proteome</keyword>
<evidence type="ECO:0000256" key="1">
    <source>
        <dbReference type="ARBA" id="ARBA00022473"/>
    </source>
</evidence>
<dbReference type="SMART" id="SM00051">
    <property type="entry name" value="DSL"/>
    <property type="match status" value="8"/>
</dbReference>
<dbReference type="SUPFAM" id="SSF49562">
    <property type="entry name" value="C2 domain (Calcium/lipid-binding domain, CaLB)"/>
    <property type="match status" value="1"/>
</dbReference>
<evidence type="ECO:0000313" key="9">
    <source>
        <dbReference type="EMBL" id="CAH3042216.1"/>
    </source>
</evidence>
<evidence type="ECO:0000259" key="8">
    <source>
        <dbReference type="PROSITE" id="PS51051"/>
    </source>
</evidence>
<comment type="subcellular location">
    <subcellularLocation>
        <location evidence="6">Membrane</location>
        <topology evidence="6">Single-pass type I membrane protein</topology>
    </subcellularLocation>
</comment>
<feature type="disulfide bond" evidence="5">
    <location>
        <begin position="376"/>
        <end position="385"/>
    </location>
</feature>
<feature type="disulfide bond" evidence="5">
    <location>
        <begin position="707"/>
        <end position="716"/>
    </location>
</feature>
<evidence type="ECO:0000256" key="5">
    <source>
        <dbReference type="PROSITE-ProRule" id="PRU00377"/>
    </source>
</evidence>
<evidence type="ECO:0000256" key="2">
    <source>
        <dbReference type="ARBA" id="ARBA00022536"/>
    </source>
</evidence>
<feature type="domain" description="DSL" evidence="8">
    <location>
        <begin position="271"/>
        <end position="317"/>
    </location>
</feature>
<feature type="domain" description="DSL" evidence="8">
    <location>
        <begin position="717"/>
        <end position="763"/>
    </location>
</feature>
<dbReference type="Gene3D" id="2.10.25.140">
    <property type="match status" value="14"/>
</dbReference>
<feature type="signal peptide" evidence="7">
    <location>
        <begin position="1"/>
        <end position="22"/>
    </location>
</feature>
<evidence type="ECO:0000256" key="6">
    <source>
        <dbReference type="RuleBase" id="RU280815"/>
    </source>
</evidence>
<dbReference type="Pfam" id="PF00168">
    <property type="entry name" value="C2"/>
    <property type="match status" value="2"/>
</dbReference>
<evidence type="ECO:0000313" key="10">
    <source>
        <dbReference type="Proteomes" id="UP001159428"/>
    </source>
</evidence>
<keyword evidence="6" id="KW-0812">Transmembrane</keyword>
<comment type="caution">
    <text evidence="9">The sequence shown here is derived from an EMBL/GenBank/DDBJ whole genome shotgun (WGS) entry which is preliminary data.</text>
</comment>
<dbReference type="AlphaFoldDB" id="A0AAU9W1C1"/>
<feature type="disulfide bond" evidence="5">
    <location>
        <begin position="788"/>
        <end position="797"/>
    </location>
</feature>
<feature type="disulfide bond" evidence="5">
    <location>
        <begin position="870"/>
        <end position="879"/>
    </location>
</feature>
<feature type="disulfide bond" evidence="5">
    <location>
        <begin position="719"/>
        <end position="728"/>
    </location>
</feature>
<organism evidence="9 10">
    <name type="scientific">Pocillopora meandrina</name>
    <dbReference type="NCBI Taxonomy" id="46732"/>
    <lineage>
        <taxon>Eukaryota</taxon>
        <taxon>Metazoa</taxon>
        <taxon>Cnidaria</taxon>
        <taxon>Anthozoa</taxon>
        <taxon>Hexacorallia</taxon>
        <taxon>Scleractinia</taxon>
        <taxon>Astrocoeniina</taxon>
        <taxon>Pocilloporidae</taxon>
        <taxon>Pocillopora</taxon>
    </lineage>
</organism>
<keyword evidence="6 7" id="KW-0732">Signal</keyword>
<feature type="disulfide bond" evidence="5">
    <location>
        <begin position="754"/>
        <end position="763"/>
    </location>
</feature>
<feature type="domain" description="DSL" evidence="8">
    <location>
        <begin position="340"/>
        <end position="385"/>
    </location>
</feature>
<keyword evidence="6" id="KW-0472">Membrane</keyword>
<protein>
    <recommendedName>
        <fullName evidence="6">Delta-like protein</fullName>
    </recommendedName>
</protein>
<gene>
    <name evidence="9" type="ORF">PMEA_00028696</name>
</gene>